<proteinExistence type="predicted"/>
<evidence type="ECO:0000313" key="2">
    <source>
        <dbReference type="Proteomes" id="UP001429564"/>
    </source>
</evidence>
<accession>A0ABX0WEU4</accession>
<gene>
    <name evidence="1" type="ORF">DL239_20110</name>
</gene>
<dbReference type="EMBL" id="QHLQ01000034">
    <property type="protein sequence ID" value="NIZ63275.1"/>
    <property type="molecule type" value="Genomic_DNA"/>
</dbReference>
<reference evidence="1 2" key="1">
    <citation type="submission" date="2018-05" db="EMBL/GenBank/DDBJ databases">
        <authorList>
            <person name="Zhang Y.-J."/>
        </authorList>
    </citation>
    <scope>NUCLEOTIDE SEQUENCE [LARGE SCALE GENOMIC DNA]</scope>
    <source>
        <strain evidence="1 2">CY04</strain>
    </source>
</reference>
<organism evidence="1 2">
    <name type="scientific">Parasedimentitalea denitrificans</name>
    <dbReference type="NCBI Taxonomy" id="2211118"/>
    <lineage>
        <taxon>Bacteria</taxon>
        <taxon>Pseudomonadati</taxon>
        <taxon>Pseudomonadota</taxon>
        <taxon>Alphaproteobacteria</taxon>
        <taxon>Rhodobacterales</taxon>
        <taxon>Paracoccaceae</taxon>
        <taxon>Parasedimentitalea</taxon>
    </lineage>
</organism>
<keyword evidence="2" id="KW-1185">Reference proteome</keyword>
<comment type="caution">
    <text evidence="1">The sequence shown here is derived from an EMBL/GenBank/DDBJ whole genome shotgun (WGS) entry which is preliminary data.</text>
</comment>
<dbReference type="RefSeq" id="WP_206188563.1">
    <property type="nucleotide sequence ID" value="NZ_QHLQ01000034.1"/>
</dbReference>
<evidence type="ECO:0000313" key="1">
    <source>
        <dbReference type="EMBL" id="NIZ63275.1"/>
    </source>
</evidence>
<dbReference type="InterPro" id="IPR058979">
    <property type="entry name" value="LysC-like"/>
</dbReference>
<sequence>MLLTACERPPIFVEPVVSKELTTPCAEPVKGPPSEGAFVEYALGWKGTALCNADKLESIGKLIGPQ</sequence>
<dbReference type="Pfam" id="PF23793">
    <property type="entry name" value="LysC"/>
    <property type="match status" value="1"/>
</dbReference>
<name>A0ABX0WEU4_9RHOB</name>
<protein>
    <submittedName>
        <fullName evidence="1">Uncharacterized protein</fullName>
    </submittedName>
</protein>
<dbReference type="Proteomes" id="UP001429564">
    <property type="component" value="Unassembled WGS sequence"/>
</dbReference>